<organism evidence="2 3">
    <name type="scientific">Bacillus safensis</name>
    <dbReference type="NCBI Taxonomy" id="561879"/>
    <lineage>
        <taxon>Bacteria</taxon>
        <taxon>Bacillati</taxon>
        <taxon>Bacillota</taxon>
        <taxon>Bacilli</taxon>
        <taxon>Bacillales</taxon>
        <taxon>Bacillaceae</taxon>
        <taxon>Bacillus</taxon>
    </lineage>
</organism>
<dbReference type="EMBL" id="AP021906">
    <property type="protein sequence ID" value="BBP87231.1"/>
    <property type="molecule type" value="Genomic_DNA"/>
</dbReference>
<keyword evidence="1" id="KW-1133">Transmembrane helix</keyword>
<accession>A0A5S9M2L6</accession>
<dbReference type="Proteomes" id="UP000464658">
    <property type="component" value="Chromosome"/>
</dbReference>
<keyword evidence="1" id="KW-0812">Transmembrane</keyword>
<sequence>MRKQSSPNKNILIVALMYFTYSQVWIALVVYSLCVEAKSRLFKQEVKWYKTERYDQQQKKKSG</sequence>
<dbReference type="AlphaFoldDB" id="A0A5S9M2L6"/>
<reference evidence="2 3" key="1">
    <citation type="submission" date="2019-12" db="EMBL/GenBank/DDBJ databases">
        <title>Full genome sequence of a Bacillus safensis strain isolated from commercially available natto in Indonesia.</title>
        <authorList>
            <person name="Yoshida M."/>
            <person name="Uomi M."/>
            <person name="Waturangi D."/>
            <person name="Ekaputri J.J."/>
            <person name="Setiamarga D.H.E."/>
        </authorList>
    </citation>
    <scope>NUCLEOTIDE SEQUENCE [LARGE SCALE GENOMIC DNA]</scope>
    <source>
        <strain evidence="2 3">IDN1</strain>
    </source>
</reference>
<keyword evidence="1" id="KW-0472">Membrane</keyword>
<evidence type="ECO:0000313" key="2">
    <source>
        <dbReference type="EMBL" id="BBP87231.1"/>
    </source>
</evidence>
<evidence type="ECO:0000256" key="1">
    <source>
        <dbReference type="SAM" id="Phobius"/>
    </source>
</evidence>
<proteinExistence type="predicted"/>
<protein>
    <submittedName>
        <fullName evidence="2">Uncharacterized protein</fullName>
    </submittedName>
</protein>
<name>A0A5S9M2L6_BACIA</name>
<feature type="transmembrane region" description="Helical" evidence="1">
    <location>
        <begin position="12"/>
        <end position="33"/>
    </location>
</feature>
<evidence type="ECO:0000313" key="3">
    <source>
        <dbReference type="Proteomes" id="UP000464658"/>
    </source>
</evidence>
<gene>
    <name evidence="2" type="ORF">BsIDN1_08490</name>
</gene>